<feature type="binding site" evidence="11">
    <location>
        <position position="132"/>
    </location>
    <ligand>
        <name>Zn(2+)</name>
        <dbReference type="ChEBI" id="CHEBI:29105"/>
    </ligand>
</feature>
<feature type="domain" description="Phosphomannose isomerase type I catalytic" evidence="14">
    <location>
        <begin position="28"/>
        <end position="175"/>
    </location>
</feature>
<proteinExistence type="inferred from homology"/>
<dbReference type="InterPro" id="IPR046456">
    <property type="entry name" value="PMI_typeI_C"/>
</dbReference>
<dbReference type="GO" id="GO:0004476">
    <property type="term" value="F:mannose-6-phosphate isomerase activity"/>
    <property type="evidence" value="ECO:0007669"/>
    <property type="project" value="UniProtKB-EC"/>
</dbReference>
<dbReference type="PANTHER" id="PTHR10309:SF0">
    <property type="entry name" value="MANNOSE-6-PHOSPHATE ISOMERASE"/>
    <property type="match status" value="1"/>
</dbReference>
<evidence type="ECO:0000256" key="8">
    <source>
        <dbReference type="ARBA" id="ARBA00029741"/>
    </source>
</evidence>
<dbReference type="CDD" id="cd07011">
    <property type="entry name" value="cupin_PMI_type_I_N"/>
    <property type="match status" value="1"/>
</dbReference>
<evidence type="ECO:0000256" key="4">
    <source>
        <dbReference type="ARBA" id="ARBA00011956"/>
    </source>
</evidence>
<evidence type="ECO:0000256" key="5">
    <source>
        <dbReference type="ARBA" id="ARBA00022723"/>
    </source>
</evidence>
<feature type="domain" description="Phosphomannose isomerase type I C-terminal" evidence="13">
    <location>
        <begin position="360"/>
        <end position="400"/>
    </location>
</feature>
<dbReference type="SUPFAM" id="SSF51182">
    <property type="entry name" value="RmlC-like cupins"/>
    <property type="match status" value="1"/>
</dbReference>
<evidence type="ECO:0000256" key="9">
    <source>
        <dbReference type="ARBA" id="ARBA00030762"/>
    </source>
</evidence>
<dbReference type="PROSITE" id="PS00965">
    <property type="entry name" value="PMI_I_1"/>
    <property type="match status" value="1"/>
</dbReference>
<evidence type="ECO:0000256" key="6">
    <source>
        <dbReference type="ARBA" id="ARBA00022833"/>
    </source>
</evidence>
<dbReference type="InterPro" id="IPR001250">
    <property type="entry name" value="Man6P_Isoase-1"/>
</dbReference>
<comment type="pathway">
    <text evidence="2">Nucleotide-sugar biosynthesis; GDP-alpha-D-mannose biosynthesis; alpha-D-mannose 1-phosphate from D-fructose 6-phosphate: step 1/2.</text>
</comment>
<dbReference type="Gene3D" id="1.10.441.10">
    <property type="entry name" value="Phosphomannose Isomerase, domain 2"/>
    <property type="match status" value="1"/>
</dbReference>
<dbReference type="Pfam" id="PF01238">
    <property type="entry name" value="PMI_typeI_C"/>
    <property type="match status" value="1"/>
</dbReference>
<dbReference type="PANTHER" id="PTHR10309">
    <property type="entry name" value="MANNOSE-6-PHOSPHATE ISOMERASE"/>
    <property type="match status" value="1"/>
</dbReference>
<evidence type="ECO:0000313" key="17">
    <source>
        <dbReference type="Proteomes" id="UP001374579"/>
    </source>
</evidence>
<dbReference type="PRINTS" id="PR00714">
    <property type="entry name" value="MAN6PISMRASE"/>
</dbReference>
<evidence type="ECO:0000256" key="3">
    <source>
        <dbReference type="ARBA" id="ARBA00010772"/>
    </source>
</evidence>
<dbReference type="NCBIfam" id="TIGR00218">
    <property type="entry name" value="manA"/>
    <property type="match status" value="1"/>
</dbReference>
<evidence type="ECO:0000256" key="10">
    <source>
        <dbReference type="PIRSR" id="PIRSR001480-1"/>
    </source>
</evidence>
<protein>
    <recommendedName>
        <fullName evidence="4">mannose-6-phosphate isomerase</fullName>
        <ecNumber evidence="4">5.3.1.8</ecNumber>
    </recommendedName>
    <alternativeName>
        <fullName evidence="8">Phosphohexomutase</fullName>
    </alternativeName>
    <alternativeName>
        <fullName evidence="9">Phosphomannose isomerase</fullName>
    </alternativeName>
</protein>
<dbReference type="GO" id="GO:0005829">
    <property type="term" value="C:cytosol"/>
    <property type="evidence" value="ECO:0007669"/>
    <property type="project" value="TreeGrafter"/>
</dbReference>
<evidence type="ECO:0000256" key="11">
    <source>
        <dbReference type="PIRSR" id="PIRSR001480-2"/>
    </source>
</evidence>
<feature type="binding site" evidence="11">
    <location>
        <position position="299"/>
    </location>
    <ligand>
        <name>Zn(2+)</name>
        <dbReference type="ChEBI" id="CHEBI:29105"/>
    </ligand>
</feature>
<comment type="cofactor">
    <cofactor evidence="11">
        <name>Zn(2+)</name>
        <dbReference type="ChEBI" id="CHEBI:29105"/>
    </cofactor>
    <text evidence="11">Binds 1 zinc ion per subunit.</text>
</comment>
<feature type="active site" evidence="10">
    <location>
        <position position="318"/>
    </location>
</feature>
<feature type="binding site" evidence="11">
    <location>
        <position position="159"/>
    </location>
    <ligand>
        <name>Zn(2+)</name>
        <dbReference type="ChEBI" id="CHEBI:29105"/>
    </ligand>
</feature>
<dbReference type="Gene3D" id="2.60.120.10">
    <property type="entry name" value="Jelly Rolls"/>
    <property type="match status" value="2"/>
</dbReference>
<evidence type="ECO:0000256" key="1">
    <source>
        <dbReference type="ARBA" id="ARBA00000757"/>
    </source>
</evidence>
<dbReference type="EMBL" id="JBAMIC010000024">
    <property type="protein sequence ID" value="KAK7089971.1"/>
    <property type="molecule type" value="Genomic_DNA"/>
</dbReference>
<evidence type="ECO:0000256" key="7">
    <source>
        <dbReference type="ARBA" id="ARBA00023235"/>
    </source>
</evidence>
<comment type="catalytic activity">
    <reaction evidence="1">
        <text>D-mannose 6-phosphate = D-fructose 6-phosphate</text>
        <dbReference type="Rhea" id="RHEA:12356"/>
        <dbReference type="ChEBI" id="CHEBI:58735"/>
        <dbReference type="ChEBI" id="CHEBI:61527"/>
        <dbReference type="EC" id="5.3.1.8"/>
    </reaction>
</comment>
<evidence type="ECO:0000259" key="14">
    <source>
        <dbReference type="Pfam" id="PF20511"/>
    </source>
</evidence>
<feature type="domain" description="Phosphomannose isomerase type I helical insertion" evidence="15">
    <location>
        <begin position="194"/>
        <end position="280"/>
    </location>
</feature>
<reference evidence="16 17" key="1">
    <citation type="submission" date="2024-02" db="EMBL/GenBank/DDBJ databases">
        <title>Chromosome-scale genome assembly of the rough periwinkle Littorina saxatilis.</title>
        <authorList>
            <person name="De Jode A."/>
            <person name="Faria R."/>
            <person name="Formenti G."/>
            <person name="Sims Y."/>
            <person name="Smith T.P."/>
            <person name="Tracey A."/>
            <person name="Wood J.M.D."/>
            <person name="Zagrodzka Z.B."/>
            <person name="Johannesson K."/>
            <person name="Butlin R.K."/>
            <person name="Leder E.H."/>
        </authorList>
    </citation>
    <scope>NUCLEOTIDE SEQUENCE [LARGE SCALE GENOMIC DNA]</scope>
    <source>
        <strain evidence="16">Snail1</strain>
        <tissue evidence="16">Muscle</tissue>
    </source>
</reference>
<name>A0AAN9FZP0_9CAEN</name>
<keyword evidence="6 11" id="KW-0862">Zinc</keyword>
<dbReference type="GO" id="GO:0008270">
    <property type="term" value="F:zinc ion binding"/>
    <property type="evidence" value="ECO:0007669"/>
    <property type="project" value="InterPro"/>
</dbReference>
<dbReference type="PIRSF" id="PIRSF001480">
    <property type="entry name" value="Mannose-6-phosphate_isomerase"/>
    <property type="match status" value="1"/>
</dbReference>
<dbReference type="GO" id="GO:0009298">
    <property type="term" value="P:GDP-mannose biosynthetic process"/>
    <property type="evidence" value="ECO:0007669"/>
    <property type="project" value="InterPro"/>
</dbReference>
<dbReference type="InterPro" id="IPR018050">
    <property type="entry name" value="Pmannose_isomerase-type1_CS"/>
</dbReference>
<dbReference type="InterPro" id="IPR046457">
    <property type="entry name" value="PMI_typeI_cat"/>
</dbReference>
<dbReference type="AlphaFoldDB" id="A0AAN9FZP0"/>
<dbReference type="Proteomes" id="UP001374579">
    <property type="component" value="Unassembled WGS sequence"/>
</dbReference>
<dbReference type="InterPro" id="IPR011051">
    <property type="entry name" value="RmlC_Cupin_sf"/>
</dbReference>
<gene>
    <name evidence="16" type="ORF">V1264_009842</name>
</gene>
<keyword evidence="5 11" id="KW-0479">Metal-binding</keyword>
<dbReference type="InterPro" id="IPR046458">
    <property type="entry name" value="PMI_typeI_hel"/>
</dbReference>
<evidence type="ECO:0000259" key="15">
    <source>
        <dbReference type="Pfam" id="PF20512"/>
    </source>
</evidence>
<keyword evidence="7" id="KW-0413">Isomerase</keyword>
<sequence length="448" mass="49753">MAKIRIDLGINKATALHMTSSMAANPQVFKLRCGVQEYDWGKIGLNSEVASLKAGADPDFRIDPTKTYAELWMGTHPNCPSMVVIPGQEEKPLIDWVNEHPDSLGSEVKDYYKGSLPFLFKVLSVRTSLSIQAHPNKVHAEMLHKSRPDLYKDPNHKPEMAIALTPFLGLCGFRPIKEVARFMEQIEELRNAVGQKHAIKLITASRSIDPPLQREAMKDCFSALMESHKDTVKNELKSLVQRVHDTKNRGDDLKPLEGDIMLKLNKEFPDDAGAFCVYFLNVVRLEPGEAMFLEANLPHAYLSGDCMECMACSDNVVRAGLTHKYIDKHTLVEMLDYTGRPVNRTKFQGIQDKQDVPFTIFRPPVPDFGVSRYEVPSGTPEFKLPSINSASICIVINGSGNASNSTLGAPLNLCRGSVFFVAAQQEVNVSIPGQGEGMLLFRAYAGFL</sequence>
<evidence type="ECO:0000256" key="12">
    <source>
        <dbReference type="RuleBase" id="RU004189"/>
    </source>
</evidence>
<feature type="binding site" evidence="11">
    <location>
        <position position="134"/>
    </location>
    <ligand>
        <name>Zn(2+)</name>
        <dbReference type="ChEBI" id="CHEBI:29105"/>
    </ligand>
</feature>
<dbReference type="Pfam" id="PF20511">
    <property type="entry name" value="PMI_typeI_cat"/>
    <property type="match status" value="1"/>
</dbReference>
<evidence type="ECO:0000313" key="16">
    <source>
        <dbReference type="EMBL" id="KAK7089971.1"/>
    </source>
</evidence>
<dbReference type="FunFam" id="2.60.120.10:FF:000044">
    <property type="entry name" value="Mannose-6-phosphate isomerase"/>
    <property type="match status" value="1"/>
</dbReference>
<dbReference type="Pfam" id="PF20512">
    <property type="entry name" value="PMI_typeI_hel"/>
    <property type="match status" value="1"/>
</dbReference>
<dbReference type="GO" id="GO:0005975">
    <property type="term" value="P:carbohydrate metabolic process"/>
    <property type="evidence" value="ECO:0007669"/>
    <property type="project" value="InterPro"/>
</dbReference>
<accession>A0AAN9FZP0</accession>
<organism evidence="16 17">
    <name type="scientific">Littorina saxatilis</name>
    <dbReference type="NCBI Taxonomy" id="31220"/>
    <lineage>
        <taxon>Eukaryota</taxon>
        <taxon>Metazoa</taxon>
        <taxon>Spiralia</taxon>
        <taxon>Lophotrochozoa</taxon>
        <taxon>Mollusca</taxon>
        <taxon>Gastropoda</taxon>
        <taxon>Caenogastropoda</taxon>
        <taxon>Littorinimorpha</taxon>
        <taxon>Littorinoidea</taxon>
        <taxon>Littorinidae</taxon>
        <taxon>Littorina</taxon>
    </lineage>
</organism>
<comment type="similarity">
    <text evidence="3 12">Belongs to the mannose-6-phosphate isomerase type 1 family.</text>
</comment>
<dbReference type="InterPro" id="IPR016305">
    <property type="entry name" value="Mannose-6-P_Isomerase"/>
</dbReference>
<dbReference type="InterPro" id="IPR014710">
    <property type="entry name" value="RmlC-like_jellyroll"/>
</dbReference>
<comment type="caution">
    <text evidence="16">The sequence shown here is derived from an EMBL/GenBank/DDBJ whole genome shotgun (WGS) entry which is preliminary data.</text>
</comment>
<dbReference type="EC" id="5.3.1.8" evidence="4"/>
<evidence type="ECO:0000256" key="2">
    <source>
        <dbReference type="ARBA" id="ARBA00004666"/>
    </source>
</evidence>
<evidence type="ECO:0000259" key="13">
    <source>
        <dbReference type="Pfam" id="PF01238"/>
    </source>
</evidence>
<keyword evidence="17" id="KW-1185">Reference proteome</keyword>